<dbReference type="Gene3D" id="3.40.50.10610">
    <property type="entry name" value="ABC-type transport auxiliary lipoprotein component"/>
    <property type="match status" value="1"/>
</dbReference>
<comment type="caution">
    <text evidence="3">The sequence shown here is derived from an EMBL/GenBank/DDBJ whole genome shotgun (WGS) entry which is preliminary data.</text>
</comment>
<gene>
    <name evidence="3" type="ORF">GCM10011396_56460</name>
</gene>
<dbReference type="AlphaFoldDB" id="A0A916V192"/>
<accession>A0A916V192</accession>
<sequence>MREQFNMKPAPIFKLALISALCMFLLACSTPAAPPVQMFDLGQAGSGDTTAIPTAGSRLPAISLADISISPSLDSNYMLYRLQYENSQQTRSYAQHRWSMTPAQLLAQRFKMRFAAAGGVIVSAMDGAASLPVLKIDLDDFSQQFSSANSSVARISVRASVFKGRNLVAQQSFVQQLDAGADAPSGARAMAAASDALIQSMTLWLQGLPLN</sequence>
<dbReference type="EMBL" id="BMED01000010">
    <property type="protein sequence ID" value="GGD01626.1"/>
    <property type="molecule type" value="Genomic_DNA"/>
</dbReference>
<evidence type="ECO:0000256" key="1">
    <source>
        <dbReference type="SAM" id="SignalP"/>
    </source>
</evidence>
<feature type="domain" description="ABC-type transport auxiliary lipoprotein component" evidence="2">
    <location>
        <begin position="51"/>
        <end position="200"/>
    </location>
</feature>
<protein>
    <recommendedName>
        <fullName evidence="2">ABC-type transport auxiliary lipoprotein component domain-containing protein</fullName>
    </recommendedName>
</protein>
<evidence type="ECO:0000313" key="4">
    <source>
        <dbReference type="Proteomes" id="UP000637423"/>
    </source>
</evidence>
<organism evidence="3 4">
    <name type="scientific">Undibacterium terreum</name>
    <dbReference type="NCBI Taxonomy" id="1224302"/>
    <lineage>
        <taxon>Bacteria</taxon>
        <taxon>Pseudomonadati</taxon>
        <taxon>Pseudomonadota</taxon>
        <taxon>Betaproteobacteria</taxon>
        <taxon>Burkholderiales</taxon>
        <taxon>Oxalobacteraceae</taxon>
        <taxon>Undibacterium</taxon>
    </lineage>
</organism>
<dbReference type="PROSITE" id="PS51257">
    <property type="entry name" value="PROKAR_LIPOPROTEIN"/>
    <property type="match status" value="1"/>
</dbReference>
<evidence type="ECO:0000259" key="2">
    <source>
        <dbReference type="Pfam" id="PF03886"/>
    </source>
</evidence>
<keyword evidence="1" id="KW-0732">Signal</keyword>
<feature type="chain" id="PRO_5036951199" description="ABC-type transport auxiliary lipoprotein component domain-containing protein" evidence="1">
    <location>
        <begin position="33"/>
        <end position="211"/>
    </location>
</feature>
<proteinExistence type="predicted"/>
<dbReference type="InterPro" id="IPR005586">
    <property type="entry name" value="ABC_trans_aux"/>
</dbReference>
<reference evidence="3" key="1">
    <citation type="journal article" date="2014" name="Int. J. Syst. Evol. Microbiol.">
        <title>Complete genome sequence of Corynebacterium casei LMG S-19264T (=DSM 44701T), isolated from a smear-ripened cheese.</title>
        <authorList>
            <consortium name="US DOE Joint Genome Institute (JGI-PGF)"/>
            <person name="Walter F."/>
            <person name="Albersmeier A."/>
            <person name="Kalinowski J."/>
            <person name="Ruckert C."/>
        </authorList>
    </citation>
    <scope>NUCLEOTIDE SEQUENCE</scope>
    <source>
        <strain evidence="3">CGMCC 1.10998</strain>
    </source>
</reference>
<dbReference type="Pfam" id="PF03886">
    <property type="entry name" value="ABC_trans_aux"/>
    <property type="match status" value="1"/>
</dbReference>
<name>A0A916V192_9BURK</name>
<keyword evidence="4" id="KW-1185">Reference proteome</keyword>
<dbReference type="Proteomes" id="UP000637423">
    <property type="component" value="Unassembled WGS sequence"/>
</dbReference>
<reference evidence="3" key="2">
    <citation type="submission" date="2020-09" db="EMBL/GenBank/DDBJ databases">
        <authorList>
            <person name="Sun Q."/>
            <person name="Zhou Y."/>
        </authorList>
    </citation>
    <scope>NUCLEOTIDE SEQUENCE</scope>
    <source>
        <strain evidence="3">CGMCC 1.10998</strain>
    </source>
</reference>
<dbReference type="SUPFAM" id="SSF159594">
    <property type="entry name" value="XCC0632-like"/>
    <property type="match status" value="1"/>
</dbReference>
<feature type="signal peptide" evidence="1">
    <location>
        <begin position="1"/>
        <end position="32"/>
    </location>
</feature>
<evidence type="ECO:0000313" key="3">
    <source>
        <dbReference type="EMBL" id="GGD01626.1"/>
    </source>
</evidence>